<protein>
    <submittedName>
        <fullName evidence="2">Uncharacterized protein</fullName>
    </submittedName>
</protein>
<dbReference type="EMBL" id="KN832979">
    <property type="protein sequence ID" value="KIM87697.1"/>
    <property type="molecule type" value="Genomic_DNA"/>
</dbReference>
<feature type="region of interest" description="Disordered" evidence="1">
    <location>
        <begin position="1"/>
        <end position="49"/>
    </location>
</feature>
<keyword evidence="3" id="KW-1185">Reference proteome</keyword>
<reference evidence="2 3" key="1">
    <citation type="submission" date="2014-04" db="EMBL/GenBank/DDBJ databases">
        <authorList>
            <consortium name="DOE Joint Genome Institute"/>
            <person name="Kuo A."/>
            <person name="Tarkka M."/>
            <person name="Buscot F."/>
            <person name="Kohler A."/>
            <person name="Nagy L.G."/>
            <person name="Floudas D."/>
            <person name="Copeland A."/>
            <person name="Barry K.W."/>
            <person name="Cichocki N."/>
            <person name="Veneault-Fourrey C."/>
            <person name="LaButti K."/>
            <person name="Lindquist E.A."/>
            <person name="Lipzen A."/>
            <person name="Lundell T."/>
            <person name="Morin E."/>
            <person name="Murat C."/>
            <person name="Sun H."/>
            <person name="Tunlid A."/>
            <person name="Henrissat B."/>
            <person name="Grigoriev I.V."/>
            <person name="Hibbett D.S."/>
            <person name="Martin F."/>
            <person name="Nordberg H.P."/>
            <person name="Cantor M.N."/>
            <person name="Hua S.X."/>
        </authorList>
    </citation>
    <scope>NUCLEOTIDE SEQUENCE [LARGE SCALE GENOMIC DNA]</scope>
    <source>
        <strain evidence="2 3">F 1598</strain>
    </source>
</reference>
<evidence type="ECO:0000313" key="3">
    <source>
        <dbReference type="Proteomes" id="UP000054166"/>
    </source>
</evidence>
<feature type="compositionally biased region" description="Polar residues" evidence="1">
    <location>
        <begin position="1"/>
        <end position="17"/>
    </location>
</feature>
<feature type="compositionally biased region" description="Basic and acidic residues" evidence="1">
    <location>
        <begin position="21"/>
        <end position="31"/>
    </location>
</feature>
<sequence>MTDYSLTANVPNVRSASPSPPHRDGQMDSRQNRRYLHQPGKQEEWSSGLDSILDEYADVYSPGDHNLARTH</sequence>
<dbReference type="InParanoid" id="A0A0C3CDC2"/>
<dbReference type="AlphaFoldDB" id="A0A0C3CDC2"/>
<proteinExistence type="predicted"/>
<organism evidence="2 3">
    <name type="scientific">Piloderma croceum (strain F 1598)</name>
    <dbReference type="NCBI Taxonomy" id="765440"/>
    <lineage>
        <taxon>Eukaryota</taxon>
        <taxon>Fungi</taxon>
        <taxon>Dikarya</taxon>
        <taxon>Basidiomycota</taxon>
        <taxon>Agaricomycotina</taxon>
        <taxon>Agaricomycetes</taxon>
        <taxon>Agaricomycetidae</taxon>
        <taxon>Atheliales</taxon>
        <taxon>Atheliaceae</taxon>
        <taxon>Piloderma</taxon>
    </lineage>
</organism>
<evidence type="ECO:0000256" key="1">
    <source>
        <dbReference type="SAM" id="MobiDB-lite"/>
    </source>
</evidence>
<reference evidence="3" key="2">
    <citation type="submission" date="2015-01" db="EMBL/GenBank/DDBJ databases">
        <title>Evolutionary Origins and Diversification of the Mycorrhizal Mutualists.</title>
        <authorList>
            <consortium name="DOE Joint Genome Institute"/>
            <consortium name="Mycorrhizal Genomics Consortium"/>
            <person name="Kohler A."/>
            <person name="Kuo A."/>
            <person name="Nagy L.G."/>
            <person name="Floudas D."/>
            <person name="Copeland A."/>
            <person name="Barry K.W."/>
            <person name="Cichocki N."/>
            <person name="Veneault-Fourrey C."/>
            <person name="LaButti K."/>
            <person name="Lindquist E.A."/>
            <person name="Lipzen A."/>
            <person name="Lundell T."/>
            <person name="Morin E."/>
            <person name="Murat C."/>
            <person name="Riley R."/>
            <person name="Ohm R."/>
            <person name="Sun H."/>
            <person name="Tunlid A."/>
            <person name="Henrissat B."/>
            <person name="Grigoriev I.V."/>
            <person name="Hibbett D.S."/>
            <person name="Martin F."/>
        </authorList>
    </citation>
    <scope>NUCLEOTIDE SEQUENCE [LARGE SCALE GENOMIC DNA]</scope>
    <source>
        <strain evidence="3">F 1598</strain>
    </source>
</reference>
<evidence type="ECO:0000313" key="2">
    <source>
        <dbReference type="EMBL" id="KIM87697.1"/>
    </source>
</evidence>
<accession>A0A0C3CDC2</accession>
<dbReference type="Proteomes" id="UP000054166">
    <property type="component" value="Unassembled WGS sequence"/>
</dbReference>
<gene>
    <name evidence="2" type="ORF">PILCRDRAFT_815275</name>
</gene>
<name>A0A0C3CDC2_PILCF</name>
<dbReference type="HOGENOM" id="CLU_2740911_0_0_1"/>